<gene>
    <name evidence="4" type="ORF">GMRT_10203</name>
</gene>
<keyword evidence="5" id="KW-1185">Reference proteome</keyword>
<dbReference type="InterPro" id="IPR020708">
    <property type="entry name" value="DNA-dir_RNA_polK_14-18kDa_CS"/>
</dbReference>
<accession>A0A4Z1SUI8</accession>
<keyword evidence="1 4" id="KW-0240">DNA-directed RNA polymerase</keyword>
<evidence type="ECO:0000256" key="3">
    <source>
        <dbReference type="SAM" id="MobiDB-lite"/>
    </source>
</evidence>
<evidence type="ECO:0000256" key="1">
    <source>
        <dbReference type="ARBA" id="ARBA00022478"/>
    </source>
</evidence>
<protein>
    <submittedName>
        <fullName evidence="4">DNA-directed RNA polymerase II RPB6</fullName>
    </submittedName>
</protein>
<dbReference type="GO" id="GO:0003899">
    <property type="term" value="F:DNA-directed RNA polymerase activity"/>
    <property type="evidence" value="ECO:0007669"/>
    <property type="project" value="InterPro"/>
</dbReference>
<dbReference type="InterPro" id="IPR036161">
    <property type="entry name" value="RPB6/omega-like_sf"/>
</dbReference>
<dbReference type="GO" id="GO:0006360">
    <property type="term" value="P:transcription by RNA polymerase I"/>
    <property type="evidence" value="ECO:0007669"/>
    <property type="project" value="TreeGrafter"/>
</dbReference>
<dbReference type="Pfam" id="PF01192">
    <property type="entry name" value="RNA_pol_Rpb6"/>
    <property type="match status" value="1"/>
</dbReference>
<keyword evidence="2" id="KW-0804">Transcription</keyword>
<proteinExistence type="predicted"/>
<feature type="compositionally biased region" description="Polar residues" evidence="3">
    <location>
        <begin position="1"/>
        <end position="12"/>
    </location>
</feature>
<dbReference type="EMBL" id="VDLU01000001">
    <property type="protein sequence ID" value="TNJ29504.1"/>
    <property type="molecule type" value="Genomic_DNA"/>
</dbReference>
<dbReference type="VEuPathDB" id="GiardiaDB:GMRT_10203"/>
<dbReference type="SUPFAM" id="SSF63562">
    <property type="entry name" value="RPB6/omega subunit-like"/>
    <property type="match status" value="1"/>
</dbReference>
<reference evidence="4 5" key="1">
    <citation type="submission" date="2019-05" db="EMBL/GenBank/DDBJ databases">
        <title>The compact genome of Giardia muris reveals important steps in the evolution of intestinal protozoan parasites.</title>
        <authorList>
            <person name="Xu F."/>
            <person name="Jimenez-Gonzalez A."/>
            <person name="Einarsson E."/>
            <person name="Astvaldsson A."/>
            <person name="Peirasmaki D."/>
            <person name="Eckmann L."/>
            <person name="Andersson J.O."/>
            <person name="Svard S.G."/>
            <person name="Jerlstrom-Hultqvist J."/>
        </authorList>
    </citation>
    <scope>NUCLEOTIDE SEQUENCE [LARGE SCALE GENOMIC DNA]</scope>
    <source>
        <strain evidence="4 5">Roberts-Thomson</strain>
    </source>
</reference>
<dbReference type="PANTHER" id="PTHR47227">
    <property type="entry name" value="DNA-DIRECTED RNA POLYMERASE SUBUNIT K"/>
    <property type="match status" value="1"/>
</dbReference>
<organism evidence="4 5">
    <name type="scientific">Giardia muris</name>
    <dbReference type="NCBI Taxonomy" id="5742"/>
    <lineage>
        <taxon>Eukaryota</taxon>
        <taxon>Metamonada</taxon>
        <taxon>Diplomonadida</taxon>
        <taxon>Hexamitidae</taxon>
        <taxon>Giardiinae</taxon>
        <taxon>Giardia</taxon>
    </lineage>
</organism>
<name>A0A4Z1SUI8_GIAMU</name>
<comment type="caution">
    <text evidence="4">The sequence shown here is derived from an EMBL/GenBank/DDBJ whole genome shotgun (WGS) entry which is preliminary data.</text>
</comment>
<dbReference type="Gene3D" id="3.90.940.10">
    <property type="match status" value="1"/>
</dbReference>
<dbReference type="AlphaFoldDB" id="A0A4Z1SUI8"/>
<dbReference type="OrthoDB" id="259769at2759"/>
<dbReference type="InterPro" id="IPR006110">
    <property type="entry name" value="Pol_omega/Rpo6/RPB6"/>
</dbReference>
<dbReference type="GO" id="GO:0005736">
    <property type="term" value="C:RNA polymerase I complex"/>
    <property type="evidence" value="ECO:0007669"/>
    <property type="project" value="TreeGrafter"/>
</dbReference>
<evidence type="ECO:0000313" key="4">
    <source>
        <dbReference type="EMBL" id="TNJ29504.1"/>
    </source>
</evidence>
<dbReference type="SMART" id="SM01409">
    <property type="entry name" value="RNA_pol_Rpb6"/>
    <property type="match status" value="1"/>
</dbReference>
<dbReference type="PANTHER" id="PTHR47227:SF5">
    <property type="entry name" value="DNA-DIRECTED RNA POLYMERASES I, II, AND III SUBUNIT RPABC2"/>
    <property type="match status" value="1"/>
</dbReference>
<dbReference type="GO" id="GO:0005665">
    <property type="term" value="C:RNA polymerase II, core complex"/>
    <property type="evidence" value="ECO:0007669"/>
    <property type="project" value="TreeGrafter"/>
</dbReference>
<dbReference type="Proteomes" id="UP000315496">
    <property type="component" value="Chromosome 1"/>
</dbReference>
<dbReference type="GO" id="GO:0006366">
    <property type="term" value="P:transcription by RNA polymerase II"/>
    <property type="evidence" value="ECO:0007669"/>
    <property type="project" value="TreeGrafter"/>
</dbReference>
<evidence type="ECO:0000313" key="5">
    <source>
        <dbReference type="Proteomes" id="UP000315496"/>
    </source>
</evidence>
<evidence type="ECO:0000256" key="2">
    <source>
        <dbReference type="ARBA" id="ARBA00023163"/>
    </source>
</evidence>
<feature type="region of interest" description="Disordered" evidence="3">
    <location>
        <begin position="1"/>
        <end position="25"/>
    </location>
</feature>
<dbReference type="GO" id="GO:0005666">
    <property type="term" value="C:RNA polymerase III complex"/>
    <property type="evidence" value="ECO:0007669"/>
    <property type="project" value="TreeGrafter"/>
</dbReference>
<sequence length="105" mass="11838">MQTIVPSGSPTGSLPPRPIEKNERKTLPYMTKFERARVLGTRAQQLSLGAPTTLQRTEKGGHLDSILLAEMEINRGVVPIIVRRYLSDGTYEDWSINEFQNFCAF</sequence>
<dbReference type="GO" id="GO:0003677">
    <property type="term" value="F:DNA binding"/>
    <property type="evidence" value="ECO:0007669"/>
    <property type="project" value="InterPro"/>
</dbReference>
<dbReference type="GO" id="GO:0042797">
    <property type="term" value="P:tRNA transcription by RNA polymerase III"/>
    <property type="evidence" value="ECO:0007669"/>
    <property type="project" value="TreeGrafter"/>
</dbReference>
<dbReference type="PROSITE" id="PS01111">
    <property type="entry name" value="RNA_POL_K_14KD"/>
    <property type="match status" value="1"/>
</dbReference>